<organism evidence="1 2">
    <name type="scientific">Staphylococcus auricularis</name>
    <dbReference type="NCBI Taxonomy" id="29379"/>
    <lineage>
        <taxon>Bacteria</taxon>
        <taxon>Bacillati</taxon>
        <taxon>Bacillota</taxon>
        <taxon>Bacilli</taxon>
        <taxon>Bacillales</taxon>
        <taxon>Staphylococcaceae</taxon>
        <taxon>Staphylococcus</taxon>
    </lineage>
</organism>
<name>A0AAP8PQK7_9STAP</name>
<sequence>MRNVKVNKLARCNEINHDEILYLIDDNIPEDRDIDTFTKNKMIIGFANNYFPELQLLADNIKSDMAQSMSD</sequence>
<accession>A0AAP8PQK7</accession>
<evidence type="ECO:0000313" key="1">
    <source>
        <dbReference type="EMBL" id="PNZ68831.1"/>
    </source>
</evidence>
<comment type="caution">
    <text evidence="1">The sequence shown here is derived from an EMBL/GenBank/DDBJ whole genome shotgun (WGS) entry which is preliminary data.</text>
</comment>
<protein>
    <submittedName>
        <fullName evidence="1">Uncharacterized protein</fullName>
    </submittedName>
</protein>
<dbReference type="AlphaFoldDB" id="A0AAP8PQK7"/>
<dbReference type="Proteomes" id="UP000242470">
    <property type="component" value="Unassembled WGS sequence"/>
</dbReference>
<reference evidence="1 2" key="1">
    <citation type="submission" date="2017-08" db="EMBL/GenBank/DDBJ databases">
        <title>Draft genome sequences of 64 type strains of genus Staph aureus.</title>
        <authorList>
            <person name="Cole K."/>
            <person name="Golubchik T."/>
            <person name="Russell J."/>
            <person name="Foster D."/>
            <person name="Llewelyn M."/>
            <person name="Wilson D."/>
            <person name="Crook D."/>
            <person name="Paul J."/>
        </authorList>
    </citation>
    <scope>NUCLEOTIDE SEQUENCE [LARGE SCALE GENOMIC DNA]</scope>
    <source>
        <strain evidence="1 2">NCTC 12101</strain>
    </source>
</reference>
<evidence type="ECO:0000313" key="2">
    <source>
        <dbReference type="Proteomes" id="UP000242470"/>
    </source>
</evidence>
<proteinExistence type="predicted"/>
<gene>
    <name evidence="1" type="ORF">CD158_02565</name>
</gene>
<dbReference type="EMBL" id="PPQW01000009">
    <property type="protein sequence ID" value="PNZ68831.1"/>
    <property type="molecule type" value="Genomic_DNA"/>
</dbReference>